<evidence type="ECO:0000259" key="15">
    <source>
        <dbReference type="Pfam" id="PF02826"/>
    </source>
</evidence>
<dbReference type="NCBIfam" id="TIGR01327">
    <property type="entry name" value="PGDH"/>
    <property type="match status" value="1"/>
</dbReference>
<dbReference type="CDD" id="cd12173">
    <property type="entry name" value="PGDH_4"/>
    <property type="match status" value="1"/>
</dbReference>
<dbReference type="FunFam" id="3.40.50.720:FF:000616">
    <property type="entry name" value="D-3-phosphoglycerate dehydrogenase 2 chloroplastic"/>
    <property type="match status" value="1"/>
</dbReference>
<dbReference type="Gene3D" id="3.30.1330.90">
    <property type="entry name" value="D-3-phosphoglycerate dehydrogenase, domain 3"/>
    <property type="match status" value="1"/>
</dbReference>
<evidence type="ECO:0000256" key="4">
    <source>
        <dbReference type="ARBA" id="ARBA00013143"/>
    </source>
</evidence>
<dbReference type="PROSITE" id="PS00065">
    <property type="entry name" value="D_2_HYDROXYACID_DH_1"/>
    <property type="match status" value="1"/>
</dbReference>
<evidence type="ECO:0000256" key="2">
    <source>
        <dbReference type="ARBA" id="ARBA00005854"/>
    </source>
</evidence>
<dbReference type="InterPro" id="IPR006139">
    <property type="entry name" value="D-isomer_2_OHA_DH_cat_dom"/>
</dbReference>
<comment type="pathway">
    <text evidence="1 13">Amino-acid biosynthesis; L-serine biosynthesis; L-serine from 3-phospho-D-glycerate: step 1/3.</text>
</comment>
<dbReference type="InterPro" id="IPR006140">
    <property type="entry name" value="D-isomer_DH_NAD-bd"/>
</dbReference>
<dbReference type="InterPro" id="IPR029009">
    <property type="entry name" value="ASB_dom_sf"/>
</dbReference>
<dbReference type="AlphaFoldDB" id="A0ABD3T5H5"/>
<gene>
    <name evidence="17" type="ORF">ACJMK2_023578</name>
</gene>
<keyword evidence="18" id="KW-1185">Reference proteome</keyword>
<evidence type="ECO:0000313" key="18">
    <source>
        <dbReference type="Proteomes" id="UP001634394"/>
    </source>
</evidence>
<dbReference type="EMBL" id="JBJQND010000019">
    <property type="protein sequence ID" value="KAL3831881.1"/>
    <property type="molecule type" value="Genomic_DNA"/>
</dbReference>
<dbReference type="InterPro" id="IPR036291">
    <property type="entry name" value="NAD(P)-bd_dom_sf"/>
</dbReference>
<name>A0ABD3T5H5_SINWO</name>
<dbReference type="SUPFAM" id="SSF52283">
    <property type="entry name" value="Formate/glycerate dehydrogenase catalytic domain-like"/>
    <property type="match status" value="1"/>
</dbReference>
<sequence length="531" mass="56399">MALTLKNVLISDEVDPQCIEILKRNGIDVTKNTKLSKEELIAEIPKYDGLIVRSATRVTADVINASNLKIIGRAGTGVDNIDCDAATKKGIIVMNTPGGNTLSAAEHTCALICALSRDIPNAVQSMKEGRWDRKKYMGSELNGKTLAIIGLGRIGKEVALRMQSFGMKTIGYDPIIPAEVSAEFGVKWLALEDIWPQADYITVHVPLIPQTKNLINEQVFAKCKPTLRVLNVARGGIIDEQALLKALNSNQCAGAAFDVYEEEPPKDYTLAQHPKVIGTPHLGANTVEAQERVALEIAEQFVDAVKGKSLFGAINAQALANALSQETKPWVELGRYLGVVAAALSENKPQNLQVTSYGPQMQNAGSYLSAAVLAGMLSRTSVSGCGKCTSLNLINAPVFANEQGIKVDTKYEADAHTPYVKMVTVTLQSGLQLSGTTSGTQALLVKIQGSVFLVPPTLTGSLLIFRAASSPQLLSSVAVALANAGTLVENVSLSTEGGGQRWGVANLTTPPSQQVVQALASVVQLVVSVAF</sequence>
<dbReference type="EC" id="1.1.1.95" evidence="4 13"/>
<proteinExistence type="inferred from homology"/>
<evidence type="ECO:0000313" key="17">
    <source>
        <dbReference type="EMBL" id="KAL3831881.1"/>
    </source>
</evidence>
<reference evidence="17 18" key="1">
    <citation type="submission" date="2024-11" db="EMBL/GenBank/DDBJ databases">
        <title>Chromosome-level genome assembly of the freshwater bivalve Anodonta woodiana.</title>
        <authorList>
            <person name="Chen X."/>
        </authorList>
    </citation>
    <scope>NUCLEOTIDE SEQUENCE [LARGE SCALE GENOMIC DNA]</scope>
    <source>
        <strain evidence="17">MN2024</strain>
        <tissue evidence="17">Gills</tissue>
    </source>
</reference>
<keyword evidence="10 13" id="KW-0520">NAD</keyword>
<dbReference type="Proteomes" id="UP001634394">
    <property type="component" value="Unassembled WGS sequence"/>
</dbReference>
<keyword evidence="8" id="KW-0007">Acetylation</keyword>
<organism evidence="17 18">
    <name type="scientific">Sinanodonta woodiana</name>
    <name type="common">Chinese pond mussel</name>
    <name type="synonym">Anodonta woodiana</name>
    <dbReference type="NCBI Taxonomy" id="1069815"/>
    <lineage>
        <taxon>Eukaryota</taxon>
        <taxon>Metazoa</taxon>
        <taxon>Spiralia</taxon>
        <taxon>Lophotrochozoa</taxon>
        <taxon>Mollusca</taxon>
        <taxon>Bivalvia</taxon>
        <taxon>Autobranchia</taxon>
        <taxon>Heteroconchia</taxon>
        <taxon>Palaeoheterodonta</taxon>
        <taxon>Unionida</taxon>
        <taxon>Unionoidea</taxon>
        <taxon>Unionidae</taxon>
        <taxon>Unioninae</taxon>
        <taxon>Sinanodonta</taxon>
    </lineage>
</organism>
<dbReference type="Pfam" id="PF00389">
    <property type="entry name" value="2-Hacid_dh"/>
    <property type="match status" value="1"/>
</dbReference>
<dbReference type="SUPFAM" id="SSF51735">
    <property type="entry name" value="NAD(P)-binding Rossmann-fold domains"/>
    <property type="match status" value="1"/>
</dbReference>
<comment type="catalytic activity">
    <reaction evidence="12 13">
        <text>(2R)-3-phosphoglycerate + NAD(+) = 3-phosphooxypyruvate + NADH + H(+)</text>
        <dbReference type="Rhea" id="RHEA:12641"/>
        <dbReference type="ChEBI" id="CHEBI:15378"/>
        <dbReference type="ChEBI" id="CHEBI:18110"/>
        <dbReference type="ChEBI" id="CHEBI:57540"/>
        <dbReference type="ChEBI" id="CHEBI:57945"/>
        <dbReference type="ChEBI" id="CHEBI:58272"/>
        <dbReference type="EC" id="1.1.1.95"/>
    </reaction>
</comment>
<dbReference type="PANTHER" id="PTHR42938">
    <property type="entry name" value="FORMATE DEHYDROGENASE 1"/>
    <property type="match status" value="1"/>
</dbReference>
<comment type="caution">
    <text evidence="17">The sequence shown here is derived from an EMBL/GenBank/DDBJ whole genome shotgun (WGS) entry which is preliminary data.</text>
</comment>
<evidence type="ECO:0000256" key="12">
    <source>
        <dbReference type="ARBA" id="ARBA00048731"/>
    </source>
</evidence>
<dbReference type="InterPro" id="IPR006236">
    <property type="entry name" value="PGDH"/>
</dbReference>
<dbReference type="Gene3D" id="3.40.50.720">
    <property type="entry name" value="NAD(P)-binding Rossmann-like Domain"/>
    <property type="match status" value="2"/>
</dbReference>
<evidence type="ECO:0000256" key="5">
    <source>
        <dbReference type="ARBA" id="ARBA00021582"/>
    </source>
</evidence>
<dbReference type="GO" id="GO:0004617">
    <property type="term" value="F:phosphoglycerate dehydrogenase activity"/>
    <property type="evidence" value="ECO:0007669"/>
    <property type="project" value="UniProtKB-EC"/>
</dbReference>
<evidence type="ECO:0000256" key="3">
    <source>
        <dbReference type="ARBA" id="ARBA00011881"/>
    </source>
</evidence>
<dbReference type="Pfam" id="PF19304">
    <property type="entry name" value="PGDH_inter"/>
    <property type="match status" value="1"/>
</dbReference>
<evidence type="ECO:0000256" key="7">
    <source>
        <dbReference type="ARBA" id="ARBA00022605"/>
    </source>
</evidence>
<evidence type="ECO:0000256" key="11">
    <source>
        <dbReference type="ARBA" id="ARBA00023299"/>
    </source>
</evidence>
<feature type="domain" description="D-isomer specific 2-hydroxyacid dehydrogenase NAD-binding" evidence="15">
    <location>
        <begin position="110"/>
        <end position="283"/>
    </location>
</feature>
<keyword evidence="6" id="KW-0597">Phosphoprotein</keyword>
<dbReference type="InterPro" id="IPR029752">
    <property type="entry name" value="D-isomer_DH_CS1"/>
</dbReference>
<evidence type="ECO:0000256" key="13">
    <source>
        <dbReference type="RuleBase" id="RU363003"/>
    </source>
</evidence>
<accession>A0ABD3T5H5</accession>
<keyword evidence="7 13" id="KW-0028">Amino-acid biosynthesis</keyword>
<dbReference type="InterPro" id="IPR029753">
    <property type="entry name" value="D-isomer_DH_CS"/>
</dbReference>
<feature type="domain" description="D-isomer specific 2-hydroxyacid dehydrogenase catalytic" evidence="14">
    <location>
        <begin position="8"/>
        <end position="315"/>
    </location>
</feature>
<feature type="domain" description="D-3-phosphoglycerate dehydrogenase ASB" evidence="16">
    <location>
        <begin position="328"/>
        <end position="439"/>
    </location>
</feature>
<evidence type="ECO:0000259" key="16">
    <source>
        <dbReference type="Pfam" id="PF19304"/>
    </source>
</evidence>
<dbReference type="FunFam" id="3.40.50.720:FF:000021">
    <property type="entry name" value="D-3-phosphoglycerate dehydrogenase"/>
    <property type="match status" value="1"/>
</dbReference>
<comment type="subunit">
    <text evidence="3">Homotetramer.</text>
</comment>
<evidence type="ECO:0000256" key="6">
    <source>
        <dbReference type="ARBA" id="ARBA00022553"/>
    </source>
</evidence>
<protein>
    <recommendedName>
        <fullName evidence="5 13">D-3-phosphoglycerate dehydrogenase</fullName>
        <ecNumber evidence="4 13">1.1.1.95</ecNumber>
    </recommendedName>
</protein>
<evidence type="ECO:0000256" key="1">
    <source>
        <dbReference type="ARBA" id="ARBA00005216"/>
    </source>
</evidence>
<evidence type="ECO:0000256" key="10">
    <source>
        <dbReference type="ARBA" id="ARBA00023027"/>
    </source>
</evidence>
<dbReference type="PANTHER" id="PTHR42938:SF22">
    <property type="entry name" value="D-3-PHOSPHOGLYCERATE DEHYDROGENASE"/>
    <property type="match status" value="1"/>
</dbReference>
<evidence type="ECO:0000259" key="14">
    <source>
        <dbReference type="Pfam" id="PF00389"/>
    </source>
</evidence>
<dbReference type="PROSITE" id="PS00671">
    <property type="entry name" value="D_2_HYDROXYACID_DH_3"/>
    <property type="match status" value="1"/>
</dbReference>
<comment type="similarity">
    <text evidence="2 13">Belongs to the D-isomer specific 2-hydroxyacid dehydrogenase family.</text>
</comment>
<dbReference type="Pfam" id="PF02826">
    <property type="entry name" value="2-Hacid_dh_C"/>
    <property type="match status" value="1"/>
</dbReference>
<keyword evidence="11 13" id="KW-0718">Serine biosynthesis</keyword>
<keyword evidence="9 13" id="KW-0560">Oxidoreductase</keyword>
<dbReference type="GO" id="GO:0006564">
    <property type="term" value="P:L-serine biosynthetic process"/>
    <property type="evidence" value="ECO:0007669"/>
    <property type="project" value="UniProtKB-KW"/>
</dbReference>
<dbReference type="GO" id="GO:0051287">
    <property type="term" value="F:NAD binding"/>
    <property type="evidence" value="ECO:0007669"/>
    <property type="project" value="UniProtKB-UniRule"/>
</dbReference>
<dbReference type="InterPro" id="IPR045626">
    <property type="entry name" value="PGDH_ASB_dom"/>
</dbReference>
<evidence type="ECO:0000256" key="8">
    <source>
        <dbReference type="ARBA" id="ARBA00022990"/>
    </source>
</evidence>
<evidence type="ECO:0000256" key="9">
    <source>
        <dbReference type="ARBA" id="ARBA00023002"/>
    </source>
</evidence>
<dbReference type="SUPFAM" id="SSF143548">
    <property type="entry name" value="Serine metabolism enzymes domain"/>
    <property type="match status" value="1"/>
</dbReference>